<name>A0AAV7KEF9_9METZ</name>
<sequence length="173" mass="19227">MPRITKANARQHFQSALDVFTEVTGEAIGATLPWNGKMNVIGGHSFKECTGKIRAKYGIPSQASPLAKQEIDRDFAELSTQNYHRLNASTLRGMIGWITQQAEENETYGARNNLNDSHGVPHSVMDESPISEDIPKNIDLEFWYSDHTSSLSDILSPSTPRLNFSLIPDTPVK</sequence>
<dbReference type="AlphaFoldDB" id="A0AAV7KEF9"/>
<proteinExistence type="predicted"/>
<protein>
    <submittedName>
        <fullName evidence="2">Uncharacterized protein</fullName>
    </submittedName>
</protein>
<evidence type="ECO:0000313" key="3">
    <source>
        <dbReference type="Proteomes" id="UP001165289"/>
    </source>
</evidence>
<dbReference type="Proteomes" id="UP001165289">
    <property type="component" value="Unassembled WGS sequence"/>
</dbReference>
<evidence type="ECO:0000313" key="2">
    <source>
        <dbReference type="EMBL" id="KAI6659461.1"/>
    </source>
</evidence>
<reference evidence="2 3" key="1">
    <citation type="journal article" date="2023" name="BMC Biol.">
        <title>The compact genome of the sponge Oopsacas minuta (Hexactinellida) is lacking key metazoan core genes.</title>
        <authorList>
            <person name="Santini S."/>
            <person name="Schenkelaars Q."/>
            <person name="Jourda C."/>
            <person name="Duchesne M."/>
            <person name="Belahbib H."/>
            <person name="Rocher C."/>
            <person name="Selva M."/>
            <person name="Riesgo A."/>
            <person name="Vervoort M."/>
            <person name="Leys S.P."/>
            <person name="Kodjabachian L."/>
            <person name="Le Bivic A."/>
            <person name="Borchiellini C."/>
            <person name="Claverie J.M."/>
            <person name="Renard E."/>
        </authorList>
    </citation>
    <scope>NUCLEOTIDE SEQUENCE [LARGE SCALE GENOMIC DNA]</scope>
    <source>
        <strain evidence="2">SPO-2</strain>
    </source>
</reference>
<dbReference type="EMBL" id="JAKMXF010000060">
    <property type="protein sequence ID" value="KAI6659461.1"/>
    <property type="molecule type" value="Genomic_DNA"/>
</dbReference>
<keyword evidence="3" id="KW-1185">Reference proteome</keyword>
<feature type="region of interest" description="Disordered" evidence="1">
    <location>
        <begin position="110"/>
        <end position="130"/>
    </location>
</feature>
<accession>A0AAV7KEF9</accession>
<gene>
    <name evidence="2" type="ORF">LOD99_10777</name>
</gene>
<comment type="caution">
    <text evidence="2">The sequence shown here is derived from an EMBL/GenBank/DDBJ whole genome shotgun (WGS) entry which is preliminary data.</text>
</comment>
<evidence type="ECO:0000256" key="1">
    <source>
        <dbReference type="SAM" id="MobiDB-lite"/>
    </source>
</evidence>
<organism evidence="2 3">
    <name type="scientific">Oopsacas minuta</name>
    <dbReference type="NCBI Taxonomy" id="111878"/>
    <lineage>
        <taxon>Eukaryota</taxon>
        <taxon>Metazoa</taxon>
        <taxon>Porifera</taxon>
        <taxon>Hexactinellida</taxon>
        <taxon>Hexasterophora</taxon>
        <taxon>Lyssacinosida</taxon>
        <taxon>Leucopsacidae</taxon>
        <taxon>Oopsacas</taxon>
    </lineage>
</organism>